<comment type="caution">
    <text evidence="1">The sequence shown here is derived from an EMBL/GenBank/DDBJ whole genome shotgun (WGS) entry which is preliminary data.</text>
</comment>
<organism evidence="1 2">
    <name type="scientific">Bursaphelenchus okinawaensis</name>
    <dbReference type="NCBI Taxonomy" id="465554"/>
    <lineage>
        <taxon>Eukaryota</taxon>
        <taxon>Metazoa</taxon>
        <taxon>Ecdysozoa</taxon>
        <taxon>Nematoda</taxon>
        <taxon>Chromadorea</taxon>
        <taxon>Rhabditida</taxon>
        <taxon>Tylenchina</taxon>
        <taxon>Tylenchomorpha</taxon>
        <taxon>Aphelenchoidea</taxon>
        <taxon>Aphelenchoididae</taxon>
        <taxon>Bursaphelenchus</taxon>
    </lineage>
</organism>
<name>A0A811KPK4_9BILA</name>
<protein>
    <submittedName>
        <fullName evidence="1">Uncharacterized protein</fullName>
    </submittedName>
</protein>
<keyword evidence="2" id="KW-1185">Reference proteome</keyword>
<dbReference type="AlphaFoldDB" id="A0A811KPK4"/>
<reference evidence="1" key="1">
    <citation type="submission" date="2020-09" db="EMBL/GenBank/DDBJ databases">
        <authorList>
            <person name="Kikuchi T."/>
        </authorList>
    </citation>
    <scope>NUCLEOTIDE SEQUENCE</scope>
    <source>
        <strain evidence="1">SH1</strain>
    </source>
</reference>
<proteinExistence type="predicted"/>
<dbReference type="Proteomes" id="UP000783686">
    <property type="component" value="Unassembled WGS sequence"/>
</dbReference>
<dbReference type="Proteomes" id="UP000614601">
    <property type="component" value="Unassembled WGS sequence"/>
</dbReference>
<gene>
    <name evidence="1" type="ORF">BOKJ2_LOCUS6867</name>
</gene>
<accession>A0A811KPK4</accession>
<evidence type="ECO:0000313" key="2">
    <source>
        <dbReference type="Proteomes" id="UP000614601"/>
    </source>
</evidence>
<dbReference type="EMBL" id="CAJFCW020000003">
    <property type="protein sequence ID" value="CAG9106938.1"/>
    <property type="molecule type" value="Genomic_DNA"/>
</dbReference>
<sequence>MIQIGELISKNEWESHARKLLESIPFFEEYVWKLQIPFTFAAPYLCEPCREYAPQVQTFLKNTGMASLAFDLAVCNIFFVFEKHDMVPVCDAALVGLDIYARYADPQILCSAIPSCQPSLKSVKRSASINDIAERFLRTF</sequence>
<evidence type="ECO:0000313" key="1">
    <source>
        <dbReference type="EMBL" id="CAD5216997.1"/>
    </source>
</evidence>
<dbReference type="OrthoDB" id="10408068at2759"/>
<dbReference type="EMBL" id="CAJFDH010000003">
    <property type="protein sequence ID" value="CAD5216997.1"/>
    <property type="molecule type" value="Genomic_DNA"/>
</dbReference>